<organism evidence="2 3">
    <name type="scientific">Owenia fusiformis</name>
    <name type="common">Polychaete worm</name>
    <dbReference type="NCBI Taxonomy" id="6347"/>
    <lineage>
        <taxon>Eukaryota</taxon>
        <taxon>Metazoa</taxon>
        <taxon>Spiralia</taxon>
        <taxon>Lophotrochozoa</taxon>
        <taxon>Annelida</taxon>
        <taxon>Polychaeta</taxon>
        <taxon>Sedentaria</taxon>
        <taxon>Canalipalpata</taxon>
        <taxon>Sabellida</taxon>
        <taxon>Oweniida</taxon>
        <taxon>Oweniidae</taxon>
        <taxon>Owenia</taxon>
    </lineage>
</organism>
<dbReference type="SUPFAM" id="SSF51735">
    <property type="entry name" value="NAD(P)-binding Rossmann-fold domains"/>
    <property type="match status" value="1"/>
</dbReference>
<name>A0A8J1XTB2_OWEFU</name>
<comment type="similarity">
    <text evidence="1">Belongs to the short-chain dehydrogenases/reductases (SDR) family.</text>
</comment>
<evidence type="ECO:0000256" key="1">
    <source>
        <dbReference type="ARBA" id="ARBA00006484"/>
    </source>
</evidence>
<dbReference type="PANTHER" id="PTHR43943">
    <property type="entry name" value="DEHYDROGENASE/REDUCTASE (SDR FAMILY) MEMBER 4"/>
    <property type="match status" value="1"/>
</dbReference>
<dbReference type="EMBL" id="CAIIXF020000003">
    <property type="protein sequence ID" value="CAH1779235.1"/>
    <property type="molecule type" value="Genomic_DNA"/>
</dbReference>
<keyword evidence="3" id="KW-1185">Reference proteome</keyword>
<dbReference type="PRINTS" id="PR00080">
    <property type="entry name" value="SDRFAMILY"/>
</dbReference>
<evidence type="ECO:0000313" key="3">
    <source>
        <dbReference type="Proteomes" id="UP000749559"/>
    </source>
</evidence>
<dbReference type="PRINTS" id="PR00081">
    <property type="entry name" value="GDHRDH"/>
</dbReference>
<protein>
    <submittedName>
        <fullName evidence="2">Uncharacterized protein</fullName>
    </submittedName>
</protein>
<dbReference type="InterPro" id="IPR036291">
    <property type="entry name" value="NAD(P)-bd_dom_sf"/>
</dbReference>
<proteinExistence type="inferred from homology"/>
<dbReference type="GO" id="GO:0004090">
    <property type="term" value="F:carbonyl reductase (NADPH) activity"/>
    <property type="evidence" value="ECO:0007669"/>
    <property type="project" value="TreeGrafter"/>
</dbReference>
<comment type="caution">
    <text evidence="2">The sequence shown here is derived from an EMBL/GenBank/DDBJ whole genome shotgun (WGS) entry which is preliminary data.</text>
</comment>
<dbReference type="InterPro" id="IPR002347">
    <property type="entry name" value="SDR_fam"/>
</dbReference>
<sequence>MATKTGLKGKVAIVTASTAGIGFAIAKRLAQDGAHVVISSRKKQKVDAAVQELKAEGLNVSGIVCHVGKAEDRKKLIEQTVKEQGGLDIFVSNAAVNPTMGPILETTESVWDKIFDTNLKANFFLIKDAAEQIEKRGGGSIIQVSSIGGFIGDEFLGAYAVSKTAMIGLTKALVPQLASMNIRINTICPGVIKTRFSEALWKSPMAEEMEKTTIPMGRFGVSEDCAGAVSFFVSDDASYITGENMVIAGGVKSRL</sequence>
<accession>A0A8J1XTB2</accession>
<dbReference type="AlphaFoldDB" id="A0A8J1XTB2"/>
<dbReference type="Proteomes" id="UP000749559">
    <property type="component" value="Unassembled WGS sequence"/>
</dbReference>
<dbReference type="Gene3D" id="3.40.50.720">
    <property type="entry name" value="NAD(P)-binding Rossmann-like Domain"/>
    <property type="match status" value="1"/>
</dbReference>
<gene>
    <name evidence="2" type="ORF">OFUS_LOCUS6063</name>
</gene>
<dbReference type="OrthoDB" id="1669814at2759"/>
<dbReference type="PANTHER" id="PTHR43943:SF2">
    <property type="entry name" value="DEHYDROGENASE_REDUCTASE 4"/>
    <property type="match status" value="1"/>
</dbReference>
<reference evidence="2" key="1">
    <citation type="submission" date="2022-03" db="EMBL/GenBank/DDBJ databases">
        <authorList>
            <person name="Martin C."/>
        </authorList>
    </citation>
    <scope>NUCLEOTIDE SEQUENCE</scope>
</reference>
<dbReference type="Pfam" id="PF13561">
    <property type="entry name" value="adh_short_C2"/>
    <property type="match status" value="1"/>
</dbReference>
<dbReference type="FunFam" id="3.40.50.720:FF:000084">
    <property type="entry name" value="Short-chain dehydrogenase reductase"/>
    <property type="match status" value="1"/>
</dbReference>
<evidence type="ECO:0000313" key="2">
    <source>
        <dbReference type="EMBL" id="CAH1779235.1"/>
    </source>
</evidence>
<dbReference type="NCBIfam" id="NF005559">
    <property type="entry name" value="PRK07231.1"/>
    <property type="match status" value="1"/>
</dbReference>